<accession>B7FJD1</accession>
<organism evidence="1">
    <name type="scientific">Medicago truncatula</name>
    <name type="common">Barrel medic</name>
    <name type="synonym">Medicago tribuloides</name>
    <dbReference type="NCBI Taxonomy" id="3880"/>
    <lineage>
        <taxon>Eukaryota</taxon>
        <taxon>Viridiplantae</taxon>
        <taxon>Streptophyta</taxon>
        <taxon>Embryophyta</taxon>
        <taxon>Tracheophyta</taxon>
        <taxon>Spermatophyta</taxon>
        <taxon>Magnoliopsida</taxon>
        <taxon>eudicotyledons</taxon>
        <taxon>Gunneridae</taxon>
        <taxon>Pentapetalae</taxon>
        <taxon>rosids</taxon>
        <taxon>fabids</taxon>
        <taxon>Fabales</taxon>
        <taxon>Fabaceae</taxon>
        <taxon>Papilionoideae</taxon>
        <taxon>50 kb inversion clade</taxon>
        <taxon>NPAAA clade</taxon>
        <taxon>Hologalegina</taxon>
        <taxon>IRL clade</taxon>
        <taxon>Trifolieae</taxon>
        <taxon>Medicago</taxon>
    </lineage>
</organism>
<evidence type="ECO:0000313" key="2">
    <source>
        <dbReference type="EMBL" id="AFK43532.1"/>
    </source>
</evidence>
<dbReference type="EMBL" id="BT052198">
    <property type="protein sequence ID" value="ACJ84860.1"/>
    <property type="molecule type" value="mRNA"/>
</dbReference>
<protein>
    <submittedName>
        <fullName evidence="1">Uncharacterized protein</fullName>
    </submittedName>
</protein>
<name>B7FJD1_MEDTR</name>
<dbReference type="AlphaFoldDB" id="B7FJD1"/>
<sequence length="90" mass="10735">MKTQGASSLLQKKGEEQKRRLHKICGLAAAVDGLRSIMLGCKRSRCWKRWYLQGWQWHNRCSSMSWPRRRNCSRRLIRLSCVSEHLKYSR</sequence>
<reference evidence="2" key="2">
    <citation type="submission" date="2012-05" db="EMBL/GenBank/DDBJ databases">
        <authorList>
            <person name="Krishnakumar V."/>
            <person name="Cheung F."/>
            <person name="Xiao Y."/>
            <person name="Chan A."/>
            <person name="Moskal W.A."/>
            <person name="Town C.D."/>
        </authorList>
    </citation>
    <scope>NUCLEOTIDE SEQUENCE</scope>
</reference>
<proteinExistence type="evidence at transcript level"/>
<dbReference type="EMBL" id="BT143738">
    <property type="protein sequence ID" value="AFK43532.1"/>
    <property type="molecule type" value="mRNA"/>
</dbReference>
<evidence type="ECO:0000313" key="1">
    <source>
        <dbReference type="EMBL" id="ACJ84860.1"/>
    </source>
</evidence>
<reference evidence="1" key="1">
    <citation type="submission" date="2008-12" db="EMBL/GenBank/DDBJ databases">
        <title>Medicago truncatula full length cdna cloning project.</title>
        <authorList>
            <person name="Moskal W."/>
            <person name="Chan A."/>
            <person name="Cheung F."/>
            <person name="Xiao Y."/>
            <person name="Town C.D."/>
        </authorList>
    </citation>
    <scope>NUCLEOTIDE SEQUENCE</scope>
</reference>